<feature type="domain" description="Cation/H+ exchanger transmembrane" evidence="6">
    <location>
        <begin position="13"/>
        <end position="381"/>
    </location>
</feature>
<comment type="subcellular location">
    <subcellularLocation>
        <location evidence="1">Membrane</location>
        <topology evidence="1">Multi-pass membrane protein</topology>
    </subcellularLocation>
</comment>
<evidence type="ECO:0000256" key="1">
    <source>
        <dbReference type="ARBA" id="ARBA00004141"/>
    </source>
</evidence>
<name>B2A1H8_NATTJ</name>
<dbReference type="RefSeq" id="WP_012447593.1">
    <property type="nucleotide sequence ID" value="NC_010718.1"/>
</dbReference>
<dbReference type="GO" id="GO:0016020">
    <property type="term" value="C:membrane"/>
    <property type="evidence" value="ECO:0007669"/>
    <property type="project" value="UniProtKB-SubCell"/>
</dbReference>
<proteinExistence type="predicted"/>
<reference evidence="7 8" key="1">
    <citation type="submission" date="2008-04" db="EMBL/GenBank/DDBJ databases">
        <title>Complete sequence of chromosome of Natranaerobius thermophilus JW/NM-WN-LF.</title>
        <authorList>
            <consortium name="US DOE Joint Genome Institute"/>
            <person name="Copeland A."/>
            <person name="Lucas S."/>
            <person name="Lapidus A."/>
            <person name="Glavina del Rio T."/>
            <person name="Dalin E."/>
            <person name="Tice H."/>
            <person name="Bruce D."/>
            <person name="Goodwin L."/>
            <person name="Pitluck S."/>
            <person name="Chertkov O."/>
            <person name="Brettin T."/>
            <person name="Detter J.C."/>
            <person name="Han C."/>
            <person name="Kuske C.R."/>
            <person name="Schmutz J."/>
            <person name="Larimer F."/>
            <person name="Land M."/>
            <person name="Hauser L."/>
            <person name="Kyrpides N."/>
            <person name="Lykidis A."/>
            <person name="Mesbah N.M."/>
            <person name="Wiegel J."/>
        </authorList>
    </citation>
    <scope>NUCLEOTIDE SEQUENCE [LARGE SCALE GENOMIC DNA]</scope>
    <source>
        <strain evidence="8">ATCC BAA-1301 / DSM 18059 / JW/NM-WN-LF</strain>
    </source>
</reference>
<dbReference type="InParanoid" id="B2A1H8"/>
<feature type="transmembrane region" description="Helical" evidence="5">
    <location>
        <begin position="274"/>
        <end position="304"/>
    </location>
</feature>
<evidence type="ECO:0000256" key="4">
    <source>
        <dbReference type="ARBA" id="ARBA00023136"/>
    </source>
</evidence>
<dbReference type="Gene3D" id="1.20.1530.20">
    <property type="match status" value="1"/>
</dbReference>
<keyword evidence="8" id="KW-1185">Reference proteome</keyword>
<dbReference type="GO" id="GO:1902600">
    <property type="term" value="P:proton transmembrane transport"/>
    <property type="evidence" value="ECO:0007669"/>
    <property type="project" value="InterPro"/>
</dbReference>
<dbReference type="InterPro" id="IPR038770">
    <property type="entry name" value="Na+/solute_symporter_sf"/>
</dbReference>
<protein>
    <submittedName>
        <fullName evidence="7">Sodium/hydrogen exchanger</fullName>
    </submittedName>
</protein>
<dbReference type="Proteomes" id="UP000001683">
    <property type="component" value="Chromosome"/>
</dbReference>
<reference evidence="7 8" key="2">
    <citation type="journal article" date="2011" name="J. Bacteriol.">
        <title>Complete genome sequence of the anaerobic, halophilic alkalithermophile Natranaerobius thermophilus JW/NM-WN-LF.</title>
        <authorList>
            <person name="Zhao B."/>
            <person name="Mesbah N.M."/>
            <person name="Dalin E."/>
            <person name="Goodwin L."/>
            <person name="Nolan M."/>
            <person name="Pitluck S."/>
            <person name="Chertkov O."/>
            <person name="Brettin T.S."/>
            <person name="Han J."/>
            <person name="Larimer F.W."/>
            <person name="Land M.L."/>
            <person name="Hauser L."/>
            <person name="Kyrpides N."/>
            <person name="Wiegel J."/>
        </authorList>
    </citation>
    <scope>NUCLEOTIDE SEQUENCE [LARGE SCALE GENOMIC DNA]</scope>
    <source>
        <strain evidence="8">ATCC BAA-1301 / DSM 18059 / JW/NM-WN-LF</strain>
    </source>
</reference>
<dbReference type="EMBL" id="CP001034">
    <property type="protein sequence ID" value="ACB84718.1"/>
    <property type="molecule type" value="Genomic_DNA"/>
</dbReference>
<sequence>MLESTTLAAGAILLIGLLGGKLANYIKLPSVTGYLIAGLIVGPSLLNLIPDETLTNLEPINELALGIIAISIGGELTSSKLKLVKQQLPPIFFSETALTFITVTGVCYLISNDWPLSLVLGILSLATAPAAIISILKEYRARGDFPRLLKSLIALDNLFCIVGFGIITSLLRILFYQSIEPENGIIWAVFEELVIALALALFLGFVLLMLNRFSYNDDKLLVINLGMLLFAVGAAESLGLPSLLIAMIMGAIIANYSKNSKAVFRVLNRIEFPILVAFLTLAGIKLNLGIISEIGVLAIGYILARLAGKIGGARLGAMFSKDLPRKSRQNIGLALTPQAGVAIGLAILAENKLPIEDGLIITLILSTVIFFELVGPVLVKLALKNCDCIEE</sequence>
<feature type="transmembrane region" description="Helical" evidence="5">
    <location>
        <begin position="117"/>
        <end position="136"/>
    </location>
</feature>
<keyword evidence="4 5" id="KW-0472">Membrane</keyword>
<dbReference type="Pfam" id="PF00999">
    <property type="entry name" value="Na_H_Exchanger"/>
    <property type="match status" value="1"/>
</dbReference>
<dbReference type="GO" id="GO:0015297">
    <property type="term" value="F:antiporter activity"/>
    <property type="evidence" value="ECO:0007669"/>
    <property type="project" value="InterPro"/>
</dbReference>
<evidence type="ECO:0000256" key="3">
    <source>
        <dbReference type="ARBA" id="ARBA00022989"/>
    </source>
</evidence>
<dbReference type="HOGENOM" id="CLU_031031_2_1_9"/>
<feature type="transmembrane region" description="Helical" evidence="5">
    <location>
        <begin position="331"/>
        <end position="348"/>
    </location>
</feature>
<feature type="transmembrane region" description="Helical" evidence="5">
    <location>
        <begin position="6"/>
        <end position="24"/>
    </location>
</feature>
<evidence type="ECO:0000256" key="5">
    <source>
        <dbReference type="SAM" id="Phobius"/>
    </source>
</evidence>
<feature type="transmembrane region" description="Helical" evidence="5">
    <location>
        <begin position="185"/>
        <end position="209"/>
    </location>
</feature>
<dbReference type="AlphaFoldDB" id="B2A1H8"/>
<dbReference type="OrthoDB" id="9778229at2"/>
<dbReference type="PANTHER" id="PTHR43021">
    <property type="entry name" value="NA(+)/H(+) ANTIPORTER-RELATED"/>
    <property type="match status" value="1"/>
</dbReference>
<organism evidence="7 8">
    <name type="scientific">Natranaerobius thermophilus (strain ATCC BAA-1301 / DSM 18059 / JW/NM-WN-LF)</name>
    <dbReference type="NCBI Taxonomy" id="457570"/>
    <lineage>
        <taxon>Bacteria</taxon>
        <taxon>Bacillati</taxon>
        <taxon>Bacillota</taxon>
        <taxon>Clostridia</taxon>
        <taxon>Natranaerobiales</taxon>
        <taxon>Natranaerobiaceae</taxon>
        <taxon>Natranaerobius</taxon>
    </lineage>
</organism>
<feature type="transmembrane region" description="Helical" evidence="5">
    <location>
        <begin position="91"/>
        <end position="111"/>
    </location>
</feature>
<dbReference type="eggNOG" id="COG0475">
    <property type="taxonomic scope" value="Bacteria"/>
</dbReference>
<evidence type="ECO:0000313" key="7">
    <source>
        <dbReference type="EMBL" id="ACB84718.1"/>
    </source>
</evidence>
<dbReference type="STRING" id="457570.Nther_1135"/>
<evidence type="ECO:0000256" key="2">
    <source>
        <dbReference type="ARBA" id="ARBA00022692"/>
    </source>
</evidence>
<dbReference type="PANTHER" id="PTHR43021:SF2">
    <property type="entry name" value="CATION_H+ EXCHANGER DOMAIN-CONTAINING PROTEIN"/>
    <property type="match status" value="1"/>
</dbReference>
<accession>B2A1H8</accession>
<feature type="transmembrane region" description="Helical" evidence="5">
    <location>
        <begin position="360"/>
        <end position="383"/>
    </location>
</feature>
<evidence type="ECO:0000259" key="6">
    <source>
        <dbReference type="Pfam" id="PF00999"/>
    </source>
</evidence>
<gene>
    <name evidence="7" type="ordered locus">Nther_1135</name>
</gene>
<evidence type="ECO:0000313" key="8">
    <source>
        <dbReference type="Proteomes" id="UP000001683"/>
    </source>
</evidence>
<keyword evidence="2 5" id="KW-0812">Transmembrane</keyword>
<keyword evidence="3 5" id="KW-1133">Transmembrane helix</keyword>
<dbReference type="InterPro" id="IPR006153">
    <property type="entry name" value="Cation/H_exchanger_TM"/>
</dbReference>
<feature type="transmembrane region" description="Helical" evidence="5">
    <location>
        <begin position="31"/>
        <end position="49"/>
    </location>
</feature>
<feature type="transmembrane region" description="Helical" evidence="5">
    <location>
        <begin position="221"/>
        <end position="254"/>
    </location>
</feature>
<dbReference type="KEGG" id="nth:Nther_1135"/>
<feature type="transmembrane region" description="Helical" evidence="5">
    <location>
        <begin position="157"/>
        <end position="179"/>
    </location>
</feature>